<evidence type="ECO:0000313" key="4">
    <source>
        <dbReference type="EMBL" id="SHL70690.1"/>
    </source>
</evidence>
<dbReference type="GO" id="GO:0019290">
    <property type="term" value="P:siderophore biosynthetic process"/>
    <property type="evidence" value="ECO:0007669"/>
    <property type="project" value="InterPro"/>
</dbReference>
<dbReference type="EMBL" id="FRCA01000002">
    <property type="protein sequence ID" value="SHL70690.1"/>
    <property type="molecule type" value="Genomic_DNA"/>
</dbReference>
<dbReference type="Pfam" id="PF04183">
    <property type="entry name" value="IucA_IucC"/>
    <property type="match status" value="1"/>
</dbReference>
<dbReference type="PANTHER" id="PTHR34384">
    <property type="entry name" value="L-2,3-DIAMINOPROPANOATE--CITRATE LIGASE"/>
    <property type="match status" value="1"/>
</dbReference>
<evidence type="ECO:0000313" key="5">
    <source>
        <dbReference type="Proteomes" id="UP000184123"/>
    </source>
</evidence>
<dbReference type="InterPro" id="IPR022770">
    <property type="entry name" value="IucA/IucC-like_C"/>
</dbReference>
<dbReference type="Pfam" id="PF06276">
    <property type="entry name" value="FhuF"/>
    <property type="match status" value="1"/>
</dbReference>
<name>A0A1M7CU47_9GAMM</name>
<protein>
    <submittedName>
        <fullName evidence="4">Siderophore synthetase component</fullName>
    </submittedName>
</protein>
<organism evidence="4 5">
    <name type="scientific">Halomonas cupida</name>
    <dbReference type="NCBI Taxonomy" id="44933"/>
    <lineage>
        <taxon>Bacteria</taxon>
        <taxon>Pseudomonadati</taxon>
        <taxon>Pseudomonadota</taxon>
        <taxon>Gammaproteobacteria</taxon>
        <taxon>Oceanospirillales</taxon>
        <taxon>Halomonadaceae</taxon>
        <taxon>Halomonas</taxon>
    </lineage>
</organism>
<dbReference type="InterPro" id="IPR043033">
    <property type="entry name" value="PvsD/AcsD-like_thumb_beta"/>
</dbReference>
<dbReference type="InterPro" id="IPR043032">
    <property type="entry name" value="PvsD/AcsD-like_thumb_helix"/>
</dbReference>
<evidence type="ECO:0000259" key="3">
    <source>
        <dbReference type="Pfam" id="PF06276"/>
    </source>
</evidence>
<dbReference type="STRING" id="44933.SAMN05660971_01238"/>
<feature type="domain" description="Aerobactin siderophore biosynthesis IucA/IucC N-terminal" evidence="2">
    <location>
        <begin position="156"/>
        <end position="388"/>
    </location>
</feature>
<accession>A0A1M7CU47</accession>
<dbReference type="AlphaFoldDB" id="A0A1M7CU47"/>
<proteinExistence type="inferred from homology"/>
<dbReference type="Gene3D" id="3.30.160.870">
    <property type="match status" value="1"/>
</dbReference>
<dbReference type="Gene3D" id="2.30.30.1240">
    <property type="entry name" value="AscD, thumb domain, four stranded beta-sheet"/>
    <property type="match status" value="1"/>
</dbReference>
<dbReference type="Gene3D" id="1.10.340.60">
    <property type="entry name" value="AcsD, palm domain, helix bundle"/>
    <property type="match status" value="1"/>
</dbReference>
<dbReference type="GO" id="GO:0016881">
    <property type="term" value="F:acid-amino acid ligase activity"/>
    <property type="evidence" value="ECO:0007669"/>
    <property type="project" value="UniProtKB-ARBA"/>
</dbReference>
<evidence type="ECO:0000256" key="1">
    <source>
        <dbReference type="ARBA" id="ARBA00007832"/>
    </source>
</evidence>
<dbReference type="InterPro" id="IPR007310">
    <property type="entry name" value="Aerobactin_biosyn_IucA/IucC_N"/>
</dbReference>
<comment type="similarity">
    <text evidence="1">Belongs to the IucA/IucC family.</text>
</comment>
<reference evidence="4 5" key="1">
    <citation type="submission" date="2016-11" db="EMBL/GenBank/DDBJ databases">
        <authorList>
            <person name="Jaros S."/>
            <person name="Januszkiewicz K."/>
            <person name="Wedrychowicz H."/>
        </authorList>
    </citation>
    <scope>NUCLEOTIDE SEQUENCE [LARGE SCALE GENOMIC DNA]</scope>
    <source>
        <strain evidence="4 5">DSM 4740</strain>
    </source>
</reference>
<sequence>MDIPSRPCSPSEASRHASLHALMNCIIKEIAIPDGLVEYQWPDNYQGLPSRYIDIPLHVSWSEELSLLVLVDRKSAIGSQYYCSDVYVKSPRDHVWHSPDFDTLVVMLLDNCRVNETSETGSINSELSGQVSQSRQVMEDVLRHASLHQDFRPLQDYARSEQGLLFGHPNHPTPKARQWPNLDNAHRHAPELGGETALHQFEVPRDGLCVETNRIGASQALAQVADQSHRQSAEYAVISMHPVQAELFRRDERVAALLRDGVIRDLGATGLIARPTASMRTWYIKDHDYFIKGSLNVRITNCVRKNAWYELESTLVVDRIMHHLVQRDDPALAGLCVAREPATLYWAPSEAKGETHTWFREQTGIILRENFCRDQGASRCLLTATLFARDAQLSPLVMPFLGNGDSQEMPDESLILDWFRDYLAVLIQPVLALFFRHGIVMEPHLQNCVLIHDQGRPCQVLLRDFEGVKLTEDKGIDWLAGEGNLHPRVRQSLTYSREQGWNRIAYCLFINHLSEAILALSWQRPALSDALWELVREELVQVREQLDIETPELDALLDGQPIPCKTNFKLRLMAEADRKAQYVQLPSPWCREVAHV</sequence>
<evidence type="ECO:0000259" key="2">
    <source>
        <dbReference type="Pfam" id="PF04183"/>
    </source>
</evidence>
<feature type="domain" description="Aerobactin siderophore biosynthesis IucA/IucC-like C-terminal" evidence="3">
    <location>
        <begin position="417"/>
        <end position="578"/>
    </location>
</feature>
<dbReference type="PANTHER" id="PTHR34384:SF5">
    <property type="entry name" value="L-2,3-DIAMINOPROPANOATE--CITRATE LIGASE"/>
    <property type="match status" value="1"/>
</dbReference>
<dbReference type="InterPro" id="IPR037455">
    <property type="entry name" value="LucA/IucC-like"/>
</dbReference>
<gene>
    <name evidence="4" type="ORF">SAMN05660971_01238</name>
</gene>
<dbReference type="InterPro" id="IPR043045">
    <property type="entry name" value="PvsD/AcsD-like_palm_helix"/>
</dbReference>
<dbReference type="Gene3D" id="1.10.150.640">
    <property type="entry name" value="AcsD, thumb domain, helical bundle"/>
    <property type="match status" value="1"/>
</dbReference>
<dbReference type="Proteomes" id="UP000184123">
    <property type="component" value="Unassembled WGS sequence"/>
</dbReference>
<dbReference type="OrthoDB" id="495728at2"/>